<keyword evidence="2 13" id="KW-1003">Cell membrane</keyword>
<keyword evidence="5 12" id="KW-0297">G-protein coupled receptor</keyword>
<organism evidence="15 16">
    <name type="scientific">Microcaecilia unicolor</name>
    <dbReference type="NCBI Taxonomy" id="1415580"/>
    <lineage>
        <taxon>Eukaryota</taxon>
        <taxon>Metazoa</taxon>
        <taxon>Chordata</taxon>
        <taxon>Craniata</taxon>
        <taxon>Vertebrata</taxon>
        <taxon>Euteleostomi</taxon>
        <taxon>Amphibia</taxon>
        <taxon>Gymnophiona</taxon>
        <taxon>Siphonopidae</taxon>
        <taxon>Microcaecilia</taxon>
    </lineage>
</organism>
<dbReference type="RefSeq" id="XP_030072895.1">
    <property type="nucleotide sequence ID" value="XM_030217035.1"/>
</dbReference>
<keyword evidence="15" id="KW-1185">Reference proteome</keyword>
<protein>
    <recommendedName>
        <fullName evidence="13">Type-1 angiotensin II receptor</fullName>
    </recommendedName>
</protein>
<feature type="transmembrane region" description="Helical" evidence="13">
    <location>
        <begin position="284"/>
        <end position="307"/>
    </location>
</feature>
<feature type="domain" description="G-protein coupled receptors family 1 profile" evidence="14">
    <location>
        <begin position="47"/>
        <end position="304"/>
    </location>
</feature>
<evidence type="ECO:0000313" key="15">
    <source>
        <dbReference type="Proteomes" id="UP000515156"/>
    </source>
</evidence>
<comment type="function">
    <text evidence="11">Receptor for angiotensin II, a vasoconstricting peptide, which acts as a key regulator of blood pressure and sodium retention by the kidney. The activated receptor in turn couples to G-alpha proteins G(q) (GNAQ, GNA11, GNA14 or GNA15) and thus activates phospholipase C and increases the cytosolic Ca(2+) concentrations, which in turn triggers cellular responses such as stimulation of protein kinase C.</text>
</comment>
<dbReference type="PROSITE" id="PS50262">
    <property type="entry name" value="G_PROTEIN_RECEP_F1_2"/>
    <property type="match status" value="1"/>
</dbReference>
<keyword evidence="4 13" id="KW-1133">Transmembrane helix</keyword>
<dbReference type="InterPro" id="IPR000190">
    <property type="entry name" value="ATII_AT1_rcpt"/>
</dbReference>
<keyword evidence="3 12" id="KW-0812">Transmembrane</keyword>
<evidence type="ECO:0000256" key="1">
    <source>
        <dbReference type="ARBA" id="ARBA00004651"/>
    </source>
</evidence>
<dbReference type="SUPFAM" id="SSF81321">
    <property type="entry name" value="Family A G protein-coupled receptor-like"/>
    <property type="match status" value="1"/>
</dbReference>
<dbReference type="GO" id="GO:0001596">
    <property type="term" value="F:angiotensin type I receptor activity"/>
    <property type="evidence" value="ECO:0007669"/>
    <property type="project" value="UniProtKB-UniRule"/>
</dbReference>
<dbReference type="Gene3D" id="1.20.1070.10">
    <property type="entry name" value="Rhodopsin 7-helix transmembrane proteins"/>
    <property type="match status" value="1"/>
</dbReference>
<evidence type="ECO:0000256" key="3">
    <source>
        <dbReference type="ARBA" id="ARBA00022692"/>
    </source>
</evidence>
<feature type="transmembrane region" description="Helical" evidence="13">
    <location>
        <begin position="68"/>
        <end position="92"/>
    </location>
</feature>
<gene>
    <name evidence="16 17" type="primary">AGTR1</name>
</gene>
<comment type="function">
    <text evidence="13">Receptor for angiotensin II, a vasoconstricting peptide, which acts as a key regulator of blood pressure and sodium retention by the kidney. The activated receptor in turn couples to G-alpha proteins G(q) and thus activates phospholipase C and increases the cytosolic Ca(2+) concentrations, which in turn triggers cellular responses such as stimulation of protein kinase C.</text>
</comment>
<dbReference type="GO" id="GO:0019957">
    <property type="term" value="F:C-C chemokine binding"/>
    <property type="evidence" value="ECO:0007669"/>
    <property type="project" value="TreeGrafter"/>
</dbReference>
<dbReference type="PROSITE" id="PS00237">
    <property type="entry name" value="G_PROTEIN_RECEP_F1_1"/>
    <property type="match status" value="1"/>
</dbReference>
<evidence type="ECO:0000256" key="7">
    <source>
        <dbReference type="ARBA" id="ARBA00023157"/>
    </source>
</evidence>
<feature type="transmembrane region" description="Helical" evidence="13">
    <location>
        <begin position="203"/>
        <end position="220"/>
    </location>
</feature>
<dbReference type="GO" id="GO:0006955">
    <property type="term" value="P:immune response"/>
    <property type="evidence" value="ECO:0007669"/>
    <property type="project" value="TreeGrafter"/>
</dbReference>
<dbReference type="Pfam" id="PF00001">
    <property type="entry name" value="7tm_1"/>
    <property type="match status" value="1"/>
</dbReference>
<evidence type="ECO:0000256" key="4">
    <source>
        <dbReference type="ARBA" id="ARBA00022989"/>
    </source>
</evidence>
<name>A0A6P7ZB61_9AMPH</name>
<evidence type="ECO:0000256" key="11">
    <source>
        <dbReference type="ARBA" id="ARBA00046119"/>
    </source>
</evidence>
<dbReference type="GO" id="GO:0004945">
    <property type="term" value="F:angiotensin type II receptor activity"/>
    <property type="evidence" value="ECO:0007669"/>
    <property type="project" value="UniProtKB-UniRule"/>
</dbReference>
<dbReference type="CTD" id="185"/>
<evidence type="ECO:0000313" key="17">
    <source>
        <dbReference type="RefSeq" id="XP_030072895.1"/>
    </source>
</evidence>
<dbReference type="SMART" id="SM01381">
    <property type="entry name" value="7TM_GPCR_Srsx"/>
    <property type="match status" value="1"/>
</dbReference>
<feature type="transmembrane region" description="Helical" evidence="13">
    <location>
        <begin position="240"/>
        <end position="264"/>
    </location>
</feature>
<evidence type="ECO:0000256" key="13">
    <source>
        <dbReference type="RuleBase" id="RU368058"/>
    </source>
</evidence>
<dbReference type="PRINTS" id="PR00635">
    <property type="entry name" value="ANGIOTENSN1R"/>
</dbReference>
<dbReference type="InterPro" id="IPR000248">
    <property type="entry name" value="ATII_rcpt"/>
</dbReference>
<sequence>MINSSYTENESAIERIQLDCSKSGRHNYIFIMIPTVYSIIFIVGVLGNSSIILVIYCYMKLKTVASIFLLNLALADLCFLFTLPLWAAYTAMHYHWPFGSFLCKFTSAAVTFNLYTSVFLLMCLSIDRYLAIVHPMKARLQRTMFLARLISIVIWLMACLASLPALIYRKILIIENTNATVCALLYRNNSSYYLIGMGLSKNILGFLIPFIVISTSYTLIGKALKNAYRIQRHRSRSDDIFRMIVAIVLVFFLCWIPHQIFTFLDVLLQLKVINDCNIEDVVDTGMPITICIAYFNSCLNPFFYGFFGKNFRKHFLQILKYIPPNVRSHPSLTTKMSTLSYRLSEHLNTAVKKPSGAADIE</sequence>
<dbReference type="KEGG" id="muo:115479209"/>
<keyword evidence="10 12" id="KW-0807">Transducer</keyword>
<evidence type="ECO:0000256" key="9">
    <source>
        <dbReference type="ARBA" id="ARBA00023180"/>
    </source>
</evidence>
<dbReference type="GO" id="GO:0030593">
    <property type="term" value="P:neutrophil chemotaxis"/>
    <property type="evidence" value="ECO:0007669"/>
    <property type="project" value="TreeGrafter"/>
</dbReference>
<dbReference type="PANTHER" id="PTHR10489:SF956">
    <property type="entry name" value="TYPE-1 ANGIOTENSIN II RECEPTOR A"/>
    <property type="match status" value="1"/>
</dbReference>
<dbReference type="AlphaFoldDB" id="A0A6P7ZB61"/>
<keyword evidence="6 13" id="KW-0472">Membrane</keyword>
<keyword evidence="9" id="KW-0325">Glycoprotein</keyword>
<dbReference type="InterPro" id="IPR017452">
    <property type="entry name" value="GPCR_Rhodpsn_7TM"/>
</dbReference>
<evidence type="ECO:0000256" key="5">
    <source>
        <dbReference type="ARBA" id="ARBA00023040"/>
    </source>
</evidence>
<evidence type="ECO:0000256" key="12">
    <source>
        <dbReference type="RuleBase" id="RU000688"/>
    </source>
</evidence>
<evidence type="ECO:0000256" key="2">
    <source>
        <dbReference type="ARBA" id="ARBA00022475"/>
    </source>
</evidence>
<dbReference type="PANTHER" id="PTHR10489">
    <property type="entry name" value="CELL ADHESION MOLECULE"/>
    <property type="match status" value="1"/>
</dbReference>
<keyword evidence="8 12" id="KW-0675">Receptor</keyword>
<evidence type="ECO:0000313" key="16">
    <source>
        <dbReference type="RefSeq" id="XP_030072894.1"/>
    </source>
</evidence>
<comment type="subcellular location">
    <subcellularLocation>
        <location evidence="1 13">Cell membrane</location>
        <topology evidence="1 13">Multi-pass membrane protein</topology>
    </subcellularLocation>
</comment>
<proteinExistence type="inferred from homology"/>
<dbReference type="GO" id="GO:0019229">
    <property type="term" value="P:regulation of vasoconstriction"/>
    <property type="evidence" value="ECO:0007669"/>
    <property type="project" value="UniProtKB-UniRule"/>
</dbReference>
<evidence type="ECO:0000259" key="14">
    <source>
        <dbReference type="PROSITE" id="PS50262"/>
    </source>
</evidence>
<evidence type="ECO:0000256" key="10">
    <source>
        <dbReference type="ARBA" id="ARBA00023224"/>
    </source>
</evidence>
<dbReference type="GO" id="GO:0016493">
    <property type="term" value="F:C-C chemokine receptor activity"/>
    <property type="evidence" value="ECO:0007669"/>
    <property type="project" value="TreeGrafter"/>
</dbReference>
<dbReference type="PRINTS" id="PR00237">
    <property type="entry name" value="GPCRRHODOPSN"/>
</dbReference>
<dbReference type="GO" id="GO:0019722">
    <property type="term" value="P:calcium-mediated signaling"/>
    <property type="evidence" value="ECO:0007669"/>
    <property type="project" value="TreeGrafter"/>
</dbReference>
<keyword evidence="7" id="KW-1015">Disulfide bond</keyword>
<accession>A0A6P7ZB61</accession>
<dbReference type="GO" id="GO:0007204">
    <property type="term" value="P:positive regulation of cytosolic calcium ion concentration"/>
    <property type="evidence" value="ECO:0007669"/>
    <property type="project" value="TreeGrafter"/>
</dbReference>
<dbReference type="FunFam" id="1.20.1070.10:FF:000088">
    <property type="entry name" value="Angiotensin II receptor type 1"/>
    <property type="match status" value="1"/>
</dbReference>
<comment type="similarity">
    <text evidence="12">Belongs to the G-protein coupled receptor 1 family.</text>
</comment>
<feature type="transmembrane region" description="Helical" evidence="13">
    <location>
        <begin position="112"/>
        <end position="133"/>
    </location>
</feature>
<reference evidence="16 17" key="1">
    <citation type="submission" date="2025-04" db="UniProtKB">
        <authorList>
            <consortium name="RefSeq"/>
        </authorList>
    </citation>
    <scope>IDENTIFICATION</scope>
</reference>
<dbReference type="GeneID" id="115479209"/>
<feature type="transmembrane region" description="Helical" evidence="13">
    <location>
        <begin position="28"/>
        <end position="56"/>
    </location>
</feature>
<dbReference type="Proteomes" id="UP000515156">
    <property type="component" value="Chromosome 10"/>
</dbReference>
<feature type="transmembrane region" description="Helical" evidence="13">
    <location>
        <begin position="145"/>
        <end position="168"/>
    </location>
</feature>
<dbReference type="RefSeq" id="XP_030072894.1">
    <property type="nucleotide sequence ID" value="XM_030217034.1"/>
</dbReference>
<dbReference type="GO" id="GO:0009897">
    <property type="term" value="C:external side of plasma membrane"/>
    <property type="evidence" value="ECO:0007669"/>
    <property type="project" value="TreeGrafter"/>
</dbReference>
<dbReference type="InterPro" id="IPR000276">
    <property type="entry name" value="GPCR_Rhodpsn"/>
</dbReference>
<evidence type="ECO:0000256" key="8">
    <source>
        <dbReference type="ARBA" id="ARBA00023170"/>
    </source>
</evidence>
<dbReference type="PRINTS" id="PR00241">
    <property type="entry name" value="ANGIOTENSINR"/>
</dbReference>
<dbReference type="InterPro" id="IPR050119">
    <property type="entry name" value="CCR1-9-like"/>
</dbReference>
<evidence type="ECO:0000256" key="6">
    <source>
        <dbReference type="ARBA" id="ARBA00023136"/>
    </source>
</evidence>
<dbReference type="OrthoDB" id="8804420at2759"/>